<reference key="2">
    <citation type="submission" date="2011-05" db="EMBL/GenBank/DDBJ databases">
        <title>The Genome Sequence of Magnaporthe oryzae 70-15.</title>
        <authorList>
            <consortium name="The Broad Institute Genome Sequencing Platform"/>
            <person name="Ma L.-J."/>
            <person name="Dead R."/>
            <person name="Young S.K."/>
            <person name="Zeng Q."/>
            <person name="Gargeya S."/>
            <person name="Fitzgerald M."/>
            <person name="Haas B."/>
            <person name="Abouelleil A."/>
            <person name="Alvarado L."/>
            <person name="Arachchi H.M."/>
            <person name="Berlin A."/>
            <person name="Brown A."/>
            <person name="Chapman S.B."/>
            <person name="Chen Z."/>
            <person name="Dunbar C."/>
            <person name="Freedman E."/>
            <person name="Gearin G."/>
            <person name="Gellesch M."/>
            <person name="Goldberg J."/>
            <person name="Griggs A."/>
            <person name="Gujja S."/>
            <person name="Heiman D."/>
            <person name="Howarth C."/>
            <person name="Larson L."/>
            <person name="Lui A."/>
            <person name="MacDonald P.J.P."/>
            <person name="Mehta T."/>
            <person name="Montmayeur A."/>
            <person name="Murphy C."/>
            <person name="Neiman D."/>
            <person name="Pearson M."/>
            <person name="Priest M."/>
            <person name="Roberts A."/>
            <person name="Saif S."/>
            <person name="Shea T."/>
            <person name="Shenoy N."/>
            <person name="Sisk P."/>
            <person name="Stolte C."/>
            <person name="Sykes S."/>
            <person name="Yandava C."/>
            <person name="Wortman J."/>
            <person name="Nusbaum C."/>
            <person name="Birren B."/>
        </authorList>
    </citation>
    <scope>NUCLEOTIDE SEQUENCE</scope>
    <source>
        <strain>70-15</strain>
    </source>
</reference>
<name>G4NEC7_PYRO7</name>
<dbReference type="Proteomes" id="UP000009058">
    <property type="component" value="Chromosome 5"/>
</dbReference>
<evidence type="ECO:0000313" key="2">
    <source>
        <dbReference type="Proteomes" id="UP000009058"/>
    </source>
</evidence>
<dbReference type="KEGG" id="mgr:MGG_00793"/>
<dbReference type="OrthoDB" id="10347012at2759"/>
<dbReference type="VEuPathDB" id="FungiDB:MGG_00793"/>
<dbReference type="EMBL" id="CM001235">
    <property type="protein sequence ID" value="EHA48610.1"/>
    <property type="molecule type" value="Genomic_DNA"/>
</dbReference>
<dbReference type="HOGENOM" id="CLU_2121566_0_0_1"/>
<protein>
    <submittedName>
        <fullName evidence="1">Uncharacterized protein</fullName>
    </submittedName>
</protein>
<accession>G4NEC7</accession>
<dbReference type="SMR" id="G4NEC7"/>
<sequence>MDGEKNLSYKNKKKYNLSKEGTAMQVRSLENYIAALERTGSPGVEKMARAFRNQLLLIRNHYGSRLTHHWGLSGVSRTYQEMSQAVSNLLEDVKEVHDEANQPHQHLIDMDKKR</sequence>
<organism evidence="1 2">
    <name type="scientific">Pyricularia oryzae (strain 70-15 / ATCC MYA-4617 / FGSC 8958)</name>
    <name type="common">Rice blast fungus</name>
    <name type="synonym">Magnaporthe oryzae</name>
    <dbReference type="NCBI Taxonomy" id="242507"/>
    <lineage>
        <taxon>Eukaryota</taxon>
        <taxon>Fungi</taxon>
        <taxon>Dikarya</taxon>
        <taxon>Ascomycota</taxon>
        <taxon>Pezizomycotina</taxon>
        <taxon>Sordariomycetes</taxon>
        <taxon>Sordariomycetidae</taxon>
        <taxon>Magnaporthales</taxon>
        <taxon>Pyriculariaceae</taxon>
        <taxon>Pyricularia</taxon>
    </lineage>
</organism>
<proteinExistence type="predicted"/>
<dbReference type="AlphaFoldDB" id="G4NEC7"/>
<reference evidence="1 2" key="1">
    <citation type="journal article" date="2005" name="Nature">
        <title>The genome sequence of the rice blast fungus Magnaporthe grisea.</title>
        <authorList>
            <person name="Dean R.A."/>
            <person name="Talbot N.J."/>
            <person name="Ebbole D.J."/>
            <person name="Farman M.L."/>
            <person name="Mitchell T.K."/>
            <person name="Orbach M.J."/>
            <person name="Thon M."/>
            <person name="Kulkarni R."/>
            <person name="Xu J.R."/>
            <person name="Pan H."/>
            <person name="Read N.D."/>
            <person name="Lee Y.H."/>
            <person name="Carbone I."/>
            <person name="Brown D."/>
            <person name="Oh Y.Y."/>
            <person name="Donofrio N."/>
            <person name="Jeong J.S."/>
            <person name="Soanes D.M."/>
            <person name="Djonovic S."/>
            <person name="Kolomiets E."/>
            <person name="Rehmeyer C."/>
            <person name="Li W."/>
            <person name="Harding M."/>
            <person name="Kim S."/>
            <person name="Lebrun M.H."/>
            <person name="Bohnert H."/>
            <person name="Coughlan S."/>
            <person name="Butler J."/>
            <person name="Calvo S."/>
            <person name="Ma L.J."/>
            <person name="Nicol R."/>
            <person name="Purcell S."/>
            <person name="Nusbaum C."/>
            <person name="Galagan J.E."/>
            <person name="Birren B.W."/>
        </authorList>
    </citation>
    <scope>NUCLEOTIDE SEQUENCE [LARGE SCALE GENOMIC DNA]</scope>
    <source>
        <strain evidence="2">70-15 / ATCC MYA-4617 / FGSC 8958</strain>
    </source>
</reference>
<evidence type="ECO:0000313" key="1">
    <source>
        <dbReference type="EMBL" id="EHA48610.1"/>
    </source>
</evidence>
<dbReference type="RefSeq" id="XP_003718194.1">
    <property type="nucleotide sequence ID" value="XM_003718146.1"/>
</dbReference>
<gene>
    <name evidence="1" type="ORF">MGG_00793</name>
</gene>
<dbReference type="GeneID" id="2674777"/>
<dbReference type="InParanoid" id="G4NEC7"/>
<keyword evidence="2" id="KW-1185">Reference proteome</keyword>